<reference evidence="2" key="1">
    <citation type="journal article" date="2014" name="Int. J. Syst. Evol. Microbiol.">
        <title>Complete genome of a new Firmicutes species belonging to the dominant human colonic microbiota ('Ruminococcus bicirculans') reveals two chromosomes and a selective capacity to utilize plant glucans.</title>
        <authorList>
            <consortium name="NISC Comparative Sequencing Program"/>
            <person name="Wegmann U."/>
            <person name="Louis P."/>
            <person name="Goesmann A."/>
            <person name="Henrissat B."/>
            <person name="Duncan S.H."/>
            <person name="Flint H.J."/>
        </authorList>
    </citation>
    <scope>NUCLEOTIDE SEQUENCE</scope>
    <source>
        <strain evidence="2">NBRC 105001</strain>
    </source>
</reference>
<dbReference type="EMBL" id="MSCP01000001">
    <property type="protein sequence ID" value="PQJ93427.1"/>
    <property type="molecule type" value="Genomic_DNA"/>
</dbReference>
<dbReference type="Pfam" id="PF13673">
    <property type="entry name" value="Acetyltransf_10"/>
    <property type="match status" value="1"/>
</dbReference>
<dbReference type="CDD" id="cd04301">
    <property type="entry name" value="NAT_SF"/>
    <property type="match status" value="1"/>
</dbReference>
<feature type="domain" description="N-acetyltransferase" evidence="1">
    <location>
        <begin position="2"/>
        <end position="155"/>
    </location>
</feature>
<reference evidence="5" key="3">
    <citation type="journal article" date="2019" name="Int. J. Syst. Evol. Microbiol.">
        <title>The Global Catalogue of Microorganisms (GCM) 10K type strain sequencing project: providing services to taxonomists for standard genome sequencing and annotation.</title>
        <authorList>
            <consortium name="The Broad Institute Genomics Platform"/>
            <consortium name="The Broad Institute Genome Sequencing Center for Infectious Disease"/>
            <person name="Wu L."/>
            <person name="Ma J."/>
        </authorList>
    </citation>
    <scope>NUCLEOTIDE SEQUENCE [LARGE SCALE GENOMIC DNA]</scope>
    <source>
        <strain evidence="5">NBRC 105001</strain>
    </source>
</reference>
<keyword evidence="5" id="KW-1185">Reference proteome</keyword>
<gene>
    <name evidence="3" type="ORF">BTO23_04865</name>
    <name evidence="2" type="ORF">GCM10007855_13610</name>
</gene>
<dbReference type="InterPro" id="IPR000182">
    <property type="entry name" value="GNAT_dom"/>
</dbReference>
<sequence>MLKIRDYVEDDAYALWEIFFNTVRNVNINDYSKEQVIAWAPSDFDFTVWRNRMGKLSPFIAELDGVIVGYTDLQDDGLIDHFFCHYQYQGEGVGRALMNQVFSIGKQKGIPRYYSEVSITAKPFYEHFGFTIIRQQTIDIRGQKLVNYVMEKTIDNESSVI</sequence>
<dbReference type="Gene3D" id="3.40.630.30">
    <property type="match status" value="1"/>
</dbReference>
<comment type="caution">
    <text evidence="3">The sequence shown here is derived from an EMBL/GenBank/DDBJ whole genome shotgun (WGS) entry which is preliminary data.</text>
</comment>
<reference evidence="3 4" key="2">
    <citation type="submission" date="2016-12" db="EMBL/GenBank/DDBJ databases">
        <title>Diversity of luminous bacteria.</title>
        <authorList>
            <person name="Yoshizawa S."/>
            <person name="Kogure K."/>
        </authorList>
    </citation>
    <scope>NUCLEOTIDE SEQUENCE [LARGE SCALE GENOMIC DNA]</scope>
    <source>
        <strain evidence="3 4">NBRC 105001</strain>
    </source>
</reference>
<dbReference type="SUPFAM" id="SSF55729">
    <property type="entry name" value="Acyl-CoA N-acyltransferases (Nat)"/>
    <property type="match status" value="1"/>
</dbReference>
<dbReference type="GO" id="GO:0016747">
    <property type="term" value="F:acyltransferase activity, transferring groups other than amino-acyl groups"/>
    <property type="evidence" value="ECO:0007669"/>
    <property type="project" value="InterPro"/>
</dbReference>
<keyword evidence="3" id="KW-0808">Transferase</keyword>
<dbReference type="PROSITE" id="PS51186">
    <property type="entry name" value="GNAT"/>
    <property type="match status" value="1"/>
</dbReference>
<dbReference type="Proteomes" id="UP000239273">
    <property type="component" value="Unassembled WGS sequence"/>
</dbReference>
<evidence type="ECO:0000313" key="2">
    <source>
        <dbReference type="EMBL" id="GLR74487.1"/>
    </source>
</evidence>
<dbReference type="PANTHER" id="PTHR43451">
    <property type="entry name" value="ACETYLTRANSFERASE (GNAT) FAMILY PROTEIN"/>
    <property type="match status" value="1"/>
</dbReference>
<dbReference type="EMBL" id="BSOU01000003">
    <property type="protein sequence ID" value="GLR74487.1"/>
    <property type="molecule type" value="Genomic_DNA"/>
</dbReference>
<reference evidence="2" key="4">
    <citation type="submission" date="2023-01" db="EMBL/GenBank/DDBJ databases">
        <title>Draft genome sequence of Aliivibrio sifiae strain NBRC 105001.</title>
        <authorList>
            <person name="Sun Q."/>
            <person name="Mori K."/>
        </authorList>
    </citation>
    <scope>NUCLEOTIDE SEQUENCE</scope>
    <source>
        <strain evidence="2">NBRC 105001</strain>
    </source>
</reference>
<dbReference type="Proteomes" id="UP001156660">
    <property type="component" value="Unassembled WGS sequence"/>
</dbReference>
<dbReference type="InterPro" id="IPR052564">
    <property type="entry name" value="N-acetyltrans/Recomb-assoc"/>
</dbReference>
<name>A0A2S7XI77_9GAMM</name>
<dbReference type="RefSeq" id="WP_060991029.1">
    <property type="nucleotide sequence ID" value="NZ_BSOU01000003.1"/>
</dbReference>
<evidence type="ECO:0000313" key="4">
    <source>
        <dbReference type="Proteomes" id="UP000239273"/>
    </source>
</evidence>
<evidence type="ECO:0000259" key="1">
    <source>
        <dbReference type="PROSITE" id="PS51186"/>
    </source>
</evidence>
<accession>A0A2S7XI77</accession>
<dbReference type="InterPro" id="IPR016181">
    <property type="entry name" value="Acyl_CoA_acyltransferase"/>
</dbReference>
<evidence type="ECO:0000313" key="3">
    <source>
        <dbReference type="EMBL" id="PQJ93427.1"/>
    </source>
</evidence>
<protein>
    <submittedName>
        <fullName evidence="2 3">Acetyltransferase</fullName>
    </submittedName>
</protein>
<dbReference type="OrthoDB" id="5355033at2"/>
<proteinExistence type="predicted"/>
<organism evidence="3 4">
    <name type="scientific">Aliivibrio sifiae</name>
    <dbReference type="NCBI Taxonomy" id="566293"/>
    <lineage>
        <taxon>Bacteria</taxon>
        <taxon>Pseudomonadati</taxon>
        <taxon>Pseudomonadota</taxon>
        <taxon>Gammaproteobacteria</taxon>
        <taxon>Vibrionales</taxon>
        <taxon>Vibrionaceae</taxon>
        <taxon>Aliivibrio</taxon>
    </lineage>
</organism>
<dbReference type="PANTHER" id="PTHR43451:SF1">
    <property type="entry name" value="ACETYLTRANSFERASE"/>
    <property type="match status" value="1"/>
</dbReference>
<evidence type="ECO:0000313" key="5">
    <source>
        <dbReference type="Proteomes" id="UP001156660"/>
    </source>
</evidence>
<dbReference type="AlphaFoldDB" id="A0A2S7XI77"/>